<feature type="compositionally biased region" description="Low complexity" evidence="1">
    <location>
        <begin position="230"/>
        <end position="245"/>
    </location>
</feature>
<evidence type="ECO:0000313" key="4">
    <source>
        <dbReference type="Proteomes" id="UP000541444"/>
    </source>
</evidence>
<protein>
    <recommendedName>
        <fullName evidence="2">Retrotransposon Copia-like N-terminal domain-containing protein</fullName>
    </recommendedName>
</protein>
<feature type="domain" description="Retrotransposon Copia-like N-terminal" evidence="2">
    <location>
        <begin position="32"/>
        <end position="71"/>
    </location>
</feature>
<dbReference type="EMBL" id="JACGCM010002686">
    <property type="protein sequence ID" value="KAF6136619.1"/>
    <property type="molecule type" value="Genomic_DNA"/>
</dbReference>
<dbReference type="AlphaFoldDB" id="A0A7J7L209"/>
<feature type="region of interest" description="Disordered" evidence="1">
    <location>
        <begin position="227"/>
        <end position="252"/>
    </location>
</feature>
<reference evidence="3 4" key="1">
    <citation type="journal article" date="2020" name="IScience">
        <title>Genome Sequencing of the Endangered Kingdonia uniflora (Circaeasteraceae, Ranunculales) Reveals Potential Mechanisms of Evolutionary Specialization.</title>
        <authorList>
            <person name="Sun Y."/>
            <person name="Deng T."/>
            <person name="Zhang A."/>
            <person name="Moore M.J."/>
            <person name="Landis J.B."/>
            <person name="Lin N."/>
            <person name="Zhang H."/>
            <person name="Zhang X."/>
            <person name="Huang J."/>
            <person name="Zhang X."/>
            <person name="Sun H."/>
            <person name="Wang H."/>
        </authorList>
    </citation>
    <scope>NUCLEOTIDE SEQUENCE [LARGE SCALE GENOMIC DNA]</scope>
    <source>
        <strain evidence="3">TB1705</strain>
        <tissue evidence="3">Leaf</tissue>
    </source>
</reference>
<gene>
    <name evidence="3" type="ORF">GIB67_016075</name>
</gene>
<evidence type="ECO:0000313" key="3">
    <source>
        <dbReference type="EMBL" id="KAF6136619.1"/>
    </source>
</evidence>
<keyword evidence="4" id="KW-1185">Reference proteome</keyword>
<comment type="caution">
    <text evidence="3">The sequence shown here is derived from an EMBL/GenBank/DDBJ whole genome shotgun (WGS) entry which is preliminary data.</text>
</comment>
<sequence length="286" mass="31909">MAIGDDSSSSSSLIVSSIGTSEDVQSFNSVHDNPNLKITSQLLDGLNYVRWEQSIKLFVGGRGKIEFLLGTEKNLQNQIRSMQSGSRMIRWIFQLSNEIGNFKQGIQSLGIYYARLRLSWEELSHYDSFIEWPASAPSENIPIPPTAAEIYAKIVKKTRVFQFLAGINPDFEYARVYLLDRAPFPTLEEAHAYCLSDKSRRSPMPSIFGIPSETSTMAIRYAYPAPPSVPSQTSHTSSPSLSQLPGASGNSRPLRKKYDYCGKWGHLKTTCHALHGRPAGYQPRPS</sequence>
<dbReference type="PANTHER" id="PTHR34222:SF100">
    <property type="entry name" value="CCHC-TYPE DOMAIN-CONTAINING PROTEIN"/>
    <property type="match status" value="1"/>
</dbReference>
<dbReference type="InterPro" id="IPR029472">
    <property type="entry name" value="Copia-like_N"/>
</dbReference>
<dbReference type="Proteomes" id="UP000541444">
    <property type="component" value="Unassembled WGS sequence"/>
</dbReference>
<dbReference type="PANTHER" id="PTHR34222">
    <property type="entry name" value="GAG_PRE-INTEGRS DOMAIN-CONTAINING PROTEIN"/>
    <property type="match status" value="1"/>
</dbReference>
<proteinExistence type="predicted"/>
<organism evidence="3 4">
    <name type="scientific">Kingdonia uniflora</name>
    <dbReference type="NCBI Taxonomy" id="39325"/>
    <lineage>
        <taxon>Eukaryota</taxon>
        <taxon>Viridiplantae</taxon>
        <taxon>Streptophyta</taxon>
        <taxon>Embryophyta</taxon>
        <taxon>Tracheophyta</taxon>
        <taxon>Spermatophyta</taxon>
        <taxon>Magnoliopsida</taxon>
        <taxon>Ranunculales</taxon>
        <taxon>Circaeasteraceae</taxon>
        <taxon>Kingdonia</taxon>
    </lineage>
</organism>
<dbReference type="Pfam" id="PF14244">
    <property type="entry name" value="Retrotran_gag_3"/>
    <property type="match status" value="1"/>
</dbReference>
<evidence type="ECO:0000256" key="1">
    <source>
        <dbReference type="SAM" id="MobiDB-lite"/>
    </source>
</evidence>
<dbReference type="OrthoDB" id="6123450at2759"/>
<name>A0A7J7L209_9MAGN</name>
<evidence type="ECO:0000259" key="2">
    <source>
        <dbReference type="Pfam" id="PF14244"/>
    </source>
</evidence>
<accession>A0A7J7L209</accession>